<name>A0A0D7F2Q9_RHOPL</name>
<evidence type="ECO:0000313" key="5">
    <source>
        <dbReference type="Proteomes" id="UP000032515"/>
    </source>
</evidence>
<dbReference type="EMBL" id="JXXE01000088">
    <property type="protein sequence ID" value="KIZ47363.1"/>
    <property type="molecule type" value="Genomic_DNA"/>
</dbReference>
<keyword evidence="3" id="KW-0694">RNA-binding</keyword>
<dbReference type="STRING" id="1421013.GCA_000504425_02047"/>
<dbReference type="Proteomes" id="UP000032515">
    <property type="component" value="Unassembled WGS sequence"/>
</dbReference>
<dbReference type="GO" id="GO:0044781">
    <property type="term" value="P:bacterial-type flagellum organization"/>
    <property type="evidence" value="ECO:0007669"/>
    <property type="project" value="UniProtKB-KW"/>
</dbReference>
<reference evidence="4 5" key="1">
    <citation type="submission" date="2014-11" db="EMBL/GenBank/DDBJ databases">
        <title>Genomics and ecophysiology of heterotrophic nitrogen fixing bacteria isolated from estuarine surface water.</title>
        <authorList>
            <person name="Bentzon-Tilia M."/>
            <person name="Severin I."/>
            <person name="Hansen L.H."/>
            <person name="Riemann L."/>
        </authorList>
    </citation>
    <scope>NUCLEOTIDE SEQUENCE [LARGE SCALE GENOMIC DNA]</scope>
    <source>
        <strain evidence="4 5">BAL398</strain>
    </source>
</reference>
<dbReference type="PATRIC" id="fig|1076.23.peg.41"/>
<dbReference type="Pfam" id="PF07378">
    <property type="entry name" value="FlbT"/>
    <property type="match status" value="1"/>
</dbReference>
<accession>A0A0D7F2Q9</accession>
<keyword evidence="2" id="KW-1005">Bacterial flagellum biogenesis</keyword>
<sequence>MPLRVELKPFERIIIGQSVITNSDTRTTFLIDGNAPILREKDILTSETANTPAKRIYLCVQMMYLENDIPSYQDLYLGFIKELIQAVPSFRDQIEVASNLILSGNLYKALRELRTLIKREEELLR</sequence>
<keyword evidence="4" id="KW-0966">Cell projection</keyword>
<dbReference type="RefSeq" id="WP_044406409.1">
    <property type="nucleotide sequence ID" value="NZ_JXXE01000088.1"/>
</dbReference>
<proteinExistence type="predicted"/>
<keyword evidence="4" id="KW-0282">Flagellum</keyword>
<dbReference type="NCBIfam" id="NF009432">
    <property type="entry name" value="PRK12791.1"/>
    <property type="match status" value="1"/>
</dbReference>
<evidence type="ECO:0000256" key="3">
    <source>
        <dbReference type="ARBA" id="ARBA00022884"/>
    </source>
</evidence>
<dbReference type="GO" id="GO:0048027">
    <property type="term" value="F:mRNA 5'-UTR binding"/>
    <property type="evidence" value="ECO:0007669"/>
    <property type="project" value="InterPro"/>
</dbReference>
<dbReference type="GO" id="GO:0006402">
    <property type="term" value="P:mRNA catabolic process"/>
    <property type="evidence" value="ECO:0007669"/>
    <property type="project" value="InterPro"/>
</dbReference>
<dbReference type="OrthoDB" id="8561314at2"/>
<keyword evidence="1" id="KW-0678">Repressor</keyword>
<gene>
    <name evidence="4" type="primary">flbT</name>
    <name evidence="4" type="ORF">OO17_04800</name>
</gene>
<comment type="caution">
    <text evidence="4">The sequence shown here is derived from an EMBL/GenBank/DDBJ whole genome shotgun (WGS) entry which is preliminary data.</text>
</comment>
<evidence type="ECO:0000256" key="1">
    <source>
        <dbReference type="ARBA" id="ARBA00022491"/>
    </source>
</evidence>
<dbReference type="GO" id="GO:1902209">
    <property type="term" value="P:negative regulation of bacterial-type flagellum assembly"/>
    <property type="evidence" value="ECO:0007669"/>
    <property type="project" value="InterPro"/>
</dbReference>
<evidence type="ECO:0000313" key="4">
    <source>
        <dbReference type="EMBL" id="KIZ47363.1"/>
    </source>
</evidence>
<organism evidence="4 5">
    <name type="scientific">Rhodopseudomonas palustris</name>
    <dbReference type="NCBI Taxonomy" id="1076"/>
    <lineage>
        <taxon>Bacteria</taxon>
        <taxon>Pseudomonadati</taxon>
        <taxon>Pseudomonadota</taxon>
        <taxon>Alphaproteobacteria</taxon>
        <taxon>Hyphomicrobiales</taxon>
        <taxon>Nitrobacteraceae</taxon>
        <taxon>Rhodopseudomonas</taxon>
    </lineage>
</organism>
<keyword evidence="4" id="KW-0969">Cilium</keyword>
<evidence type="ECO:0000256" key="2">
    <source>
        <dbReference type="ARBA" id="ARBA00022795"/>
    </source>
</evidence>
<protein>
    <submittedName>
        <fullName evidence="4">Flagellar biosynthesis repressor FlbT</fullName>
    </submittedName>
</protein>
<dbReference type="InterPro" id="IPR009967">
    <property type="entry name" value="Flagellum_FlbT"/>
</dbReference>
<dbReference type="AlphaFoldDB" id="A0A0D7F2Q9"/>